<keyword evidence="2" id="KW-1185">Reference proteome</keyword>
<evidence type="ECO:0000313" key="2">
    <source>
        <dbReference type="Proteomes" id="UP001430679"/>
    </source>
</evidence>
<dbReference type="Proteomes" id="UP001430679">
    <property type="component" value="Unassembled WGS sequence"/>
</dbReference>
<dbReference type="RefSeq" id="WP_230040134.1">
    <property type="nucleotide sequence ID" value="NZ_JAJJMM010000001.1"/>
</dbReference>
<comment type="caution">
    <text evidence="1">The sequence shown here is derived from an EMBL/GenBank/DDBJ whole genome shotgun (WGS) entry which is preliminary data.</text>
</comment>
<accession>A0ABS8MMZ1</accession>
<organism evidence="1 2">
    <name type="scientific">Flavobacterium piscisymbiosum</name>
    <dbReference type="NCBI Taxonomy" id="2893753"/>
    <lineage>
        <taxon>Bacteria</taxon>
        <taxon>Pseudomonadati</taxon>
        <taxon>Bacteroidota</taxon>
        <taxon>Flavobacteriia</taxon>
        <taxon>Flavobacteriales</taxon>
        <taxon>Flavobacteriaceae</taxon>
        <taxon>Flavobacterium</taxon>
    </lineage>
</organism>
<protein>
    <submittedName>
        <fullName evidence="1">Uncharacterized protein</fullName>
    </submittedName>
</protein>
<proteinExistence type="predicted"/>
<evidence type="ECO:0000313" key="1">
    <source>
        <dbReference type="EMBL" id="MCC9066286.1"/>
    </source>
</evidence>
<sequence>MNYPITQPKGIDKEIQLIQTSLFEKLGWSPIDVFGRVHKNQSKEKGLVPEFYLGKGEYKDVFTNDLKAANIFFIDDSEHTTDNRVFYFSEVKIVFMVDLKKVKPSIIHRADMEVEIDALKIVKRHRMFQVDGFEKGIESVFKGFNIDRVKLLDMQPFHVFAITGKMKYKINC</sequence>
<reference evidence="1" key="1">
    <citation type="submission" date="2021-11" db="EMBL/GenBank/DDBJ databases">
        <title>Description of novel Flavobacterium species.</title>
        <authorList>
            <person name="Saticioglu I.B."/>
            <person name="Ay H."/>
            <person name="Altun S."/>
            <person name="Duman M."/>
        </authorList>
    </citation>
    <scope>NUCLEOTIDE SEQUENCE</scope>
    <source>
        <strain evidence="1">F-30</strain>
    </source>
</reference>
<dbReference type="EMBL" id="JAJJMM010000001">
    <property type="protein sequence ID" value="MCC9066286.1"/>
    <property type="molecule type" value="Genomic_DNA"/>
</dbReference>
<name>A0ABS8MMZ1_9FLAO</name>
<gene>
    <name evidence="1" type="ORF">LNP81_25130</name>
</gene>